<dbReference type="GO" id="GO:0043161">
    <property type="term" value="P:proteasome-mediated ubiquitin-dependent protein catabolic process"/>
    <property type="evidence" value="ECO:0007669"/>
    <property type="project" value="InterPro"/>
</dbReference>
<dbReference type="GO" id="GO:0034657">
    <property type="term" value="C:GID complex"/>
    <property type="evidence" value="ECO:0007669"/>
    <property type="project" value="TreeGrafter"/>
</dbReference>
<evidence type="ECO:0000313" key="12">
    <source>
        <dbReference type="Proteomes" id="UP000245783"/>
    </source>
</evidence>
<feature type="compositionally biased region" description="Low complexity" evidence="8">
    <location>
        <begin position="551"/>
        <end position="576"/>
    </location>
</feature>
<evidence type="ECO:0000256" key="3">
    <source>
        <dbReference type="ARBA" id="ARBA00022490"/>
    </source>
</evidence>
<keyword evidence="3" id="KW-0963">Cytoplasm</keyword>
<dbReference type="PROSITE" id="PS50896">
    <property type="entry name" value="LISH"/>
    <property type="match status" value="1"/>
</dbReference>
<evidence type="ECO:0000313" key="11">
    <source>
        <dbReference type="EMBL" id="PWN45213.1"/>
    </source>
</evidence>
<reference evidence="11 12" key="1">
    <citation type="journal article" date="2018" name="Mol. Biol. Evol.">
        <title>Broad Genomic Sampling Reveals a Smut Pathogenic Ancestry of the Fungal Clade Ustilaginomycotina.</title>
        <authorList>
            <person name="Kijpornyongpan T."/>
            <person name="Mondo S.J."/>
            <person name="Barry K."/>
            <person name="Sandor L."/>
            <person name="Lee J."/>
            <person name="Lipzen A."/>
            <person name="Pangilinan J."/>
            <person name="LaButti K."/>
            <person name="Hainaut M."/>
            <person name="Henrissat B."/>
            <person name="Grigoriev I.V."/>
            <person name="Spatafora J.W."/>
            <person name="Aime M.C."/>
        </authorList>
    </citation>
    <scope>NUCLEOTIDE SEQUENCE [LARGE SCALE GENOMIC DNA]</scope>
    <source>
        <strain evidence="11 12">MCA 4658</strain>
    </source>
</reference>
<protein>
    <recommendedName>
        <fullName evidence="13">CTLH domain-containing protein</fullName>
    </recommendedName>
</protein>
<dbReference type="FunCoup" id="A0A316WBA2">
    <property type="interactions" value="394"/>
</dbReference>
<dbReference type="SUPFAM" id="SSF57850">
    <property type="entry name" value="RING/U-box"/>
    <property type="match status" value="1"/>
</dbReference>
<dbReference type="GO" id="GO:0061630">
    <property type="term" value="F:ubiquitin protein ligase activity"/>
    <property type="evidence" value="ECO:0007669"/>
    <property type="project" value="InterPro"/>
</dbReference>
<evidence type="ECO:0000256" key="5">
    <source>
        <dbReference type="ARBA" id="ARBA00022771"/>
    </source>
</evidence>
<dbReference type="PANTHER" id="PTHR12170">
    <property type="entry name" value="MACROPHAGE ERYTHROBLAST ATTACHER-RELATED"/>
    <property type="match status" value="1"/>
</dbReference>
<evidence type="ECO:0000256" key="7">
    <source>
        <dbReference type="PROSITE-ProRule" id="PRU01215"/>
    </source>
</evidence>
<evidence type="ECO:0000256" key="2">
    <source>
        <dbReference type="ARBA" id="ARBA00010615"/>
    </source>
</evidence>
<dbReference type="Proteomes" id="UP000245783">
    <property type="component" value="Unassembled WGS sequence"/>
</dbReference>
<dbReference type="SMART" id="SM00757">
    <property type="entry name" value="CRA"/>
    <property type="match status" value="1"/>
</dbReference>
<feature type="domain" description="CTLH" evidence="9">
    <location>
        <begin position="315"/>
        <end position="354"/>
    </location>
</feature>
<dbReference type="PROSITE" id="PS51867">
    <property type="entry name" value="ZF_RING_GID"/>
    <property type="match status" value="1"/>
</dbReference>
<evidence type="ECO:0000256" key="4">
    <source>
        <dbReference type="ARBA" id="ARBA00022723"/>
    </source>
</evidence>
<keyword evidence="12" id="KW-1185">Reference proteome</keyword>
<evidence type="ECO:0000259" key="10">
    <source>
        <dbReference type="PROSITE" id="PS51867"/>
    </source>
</evidence>
<dbReference type="InterPro" id="IPR045098">
    <property type="entry name" value="Fyv10_fam"/>
</dbReference>
<dbReference type="EMBL" id="KZ819356">
    <property type="protein sequence ID" value="PWN45213.1"/>
    <property type="molecule type" value="Genomic_DNA"/>
</dbReference>
<dbReference type="OrthoDB" id="1933455at2759"/>
<gene>
    <name evidence="11" type="ORF">IE81DRAFT_320395</name>
</gene>
<comment type="subcellular location">
    <subcellularLocation>
        <location evidence="1">Cytoplasm</location>
    </subcellularLocation>
</comment>
<sequence>MASSSKPNLDGILLLEQPFARLPHESLRRQLRTHQRLVDRDMAYCASLLSDIGASTGPSSAARTSGASSSKSPQKSSGSKSKTASSTPASKLAIAEAALAKRRAALTLAGSSSNAGSSSSLSIPSPGASAAVNAGSGAATPSSASGSSQSQAPPLSSAALSADAVSVDDSLLLATHQPQPSAATAVPNKPDSEVHRALDVMIGRLRGLKRKLSPIGEQAMSALGVADARLNHLADLHLIESTATPEFEEWSKTRLDRMLADYLLRRGYSGAASALAKSRNITELVDLELFDEIASIEKSLAPPVPGSGTKRTCAAALAWCSENKAALRKIKSTLEFDLRLQEFIELARAREAGTLKDAITYAQKHLLPLYSSSPTRPAGDKDKPVDAAEMLVDAAAHEAMLAQVARAMGLLAMPPGKWAYNDLYSEDRWACISDSFRRCALQLHSLTPQPLLHIALSAGLSSLKLPACYSHEASGINNSSGSGTHPPPHLGGRTAGDSGALNLGAAPSISAPALSVSAAPGVGAGLHASPSSGSLGGLQPLQASPFSRAGSVLSSSTDGMSVSSSAPPSASASIIVDPNDSRNTNCPVCDTVGLGTLAREVPWSHHTNSTLVCRISGRVMDENDPPLALPNGHVYSRGALEEMAASNKDSIVTCPRTGQSFFFSAARKVYIS</sequence>
<dbReference type="InterPro" id="IPR006594">
    <property type="entry name" value="LisH"/>
</dbReference>
<dbReference type="GeneID" id="37034887"/>
<dbReference type="GO" id="GO:0005737">
    <property type="term" value="C:cytoplasm"/>
    <property type="evidence" value="ECO:0007669"/>
    <property type="project" value="UniProtKB-SubCell"/>
</dbReference>
<dbReference type="GO" id="GO:0008270">
    <property type="term" value="F:zinc ion binding"/>
    <property type="evidence" value="ECO:0007669"/>
    <property type="project" value="UniProtKB-KW"/>
</dbReference>
<feature type="region of interest" description="Disordered" evidence="8">
    <location>
        <begin position="55"/>
        <end position="89"/>
    </location>
</feature>
<dbReference type="CDD" id="cd16659">
    <property type="entry name" value="RING-Ubox_Emp"/>
    <property type="match status" value="1"/>
</dbReference>
<dbReference type="InterPro" id="IPR044063">
    <property type="entry name" value="ZF_RING_GID"/>
</dbReference>
<evidence type="ECO:0000256" key="1">
    <source>
        <dbReference type="ARBA" id="ARBA00004496"/>
    </source>
</evidence>
<keyword evidence="5 7" id="KW-0863">Zinc-finger</keyword>
<dbReference type="InterPro" id="IPR024964">
    <property type="entry name" value="CTLH/CRA"/>
</dbReference>
<feature type="domain" description="RING-Gid-type" evidence="10">
    <location>
        <begin position="586"/>
        <end position="657"/>
    </location>
</feature>
<evidence type="ECO:0008006" key="13">
    <source>
        <dbReference type="Google" id="ProtNLM"/>
    </source>
</evidence>
<dbReference type="AlphaFoldDB" id="A0A316WBA2"/>
<feature type="region of interest" description="Disordered" evidence="8">
    <location>
        <begin position="548"/>
        <end position="577"/>
    </location>
</feature>
<feature type="zinc finger region" description="RING-Gid-type" evidence="7">
    <location>
        <begin position="586"/>
        <end position="657"/>
    </location>
</feature>
<dbReference type="Pfam" id="PF10607">
    <property type="entry name" value="CTLH"/>
    <property type="match status" value="1"/>
</dbReference>
<evidence type="ECO:0000256" key="6">
    <source>
        <dbReference type="ARBA" id="ARBA00022833"/>
    </source>
</evidence>
<evidence type="ECO:0000256" key="8">
    <source>
        <dbReference type="SAM" id="MobiDB-lite"/>
    </source>
</evidence>
<name>A0A316WBA2_9BASI</name>
<dbReference type="SMART" id="SM00668">
    <property type="entry name" value="CTLH"/>
    <property type="match status" value="1"/>
</dbReference>
<dbReference type="PROSITE" id="PS50897">
    <property type="entry name" value="CTLH"/>
    <property type="match status" value="1"/>
</dbReference>
<keyword evidence="4" id="KW-0479">Metal-binding</keyword>
<proteinExistence type="inferred from homology"/>
<comment type="similarity">
    <text evidence="2">Belongs to the FYV10 family.</text>
</comment>
<dbReference type="STRING" id="1522189.A0A316WBA2"/>
<dbReference type="InterPro" id="IPR013144">
    <property type="entry name" value="CRA_dom"/>
</dbReference>
<evidence type="ECO:0000259" key="9">
    <source>
        <dbReference type="PROSITE" id="PS50897"/>
    </source>
</evidence>
<dbReference type="InterPro" id="IPR006595">
    <property type="entry name" value="CTLH_C"/>
</dbReference>
<dbReference type="GO" id="GO:0005634">
    <property type="term" value="C:nucleus"/>
    <property type="evidence" value="ECO:0007669"/>
    <property type="project" value="TreeGrafter"/>
</dbReference>
<dbReference type="RefSeq" id="XP_025372373.1">
    <property type="nucleotide sequence ID" value="XM_025513017.1"/>
</dbReference>
<dbReference type="PANTHER" id="PTHR12170:SF2">
    <property type="entry name" value="E3 UBIQUITIN-PROTEIN TRANSFERASE MAEA"/>
    <property type="match status" value="1"/>
</dbReference>
<keyword evidence="6" id="KW-0862">Zinc</keyword>
<feature type="region of interest" description="Disordered" evidence="8">
    <location>
        <begin position="477"/>
        <end position="497"/>
    </location>
</feature>
<feature type="region of interest" description="Disordered" evidence="8">
    <location>
        <begin position="109"/>
        <end position="157"/>
    </location>
</feature>
<organism evidence="11 12">
    <name type="scientific">Ceraceosorus guamensis</name>
    <dbReference type="NCBI Taxonomy" id="1522189"/>
    <lineage>
        <taxon>Eukaryota</taxon>
        <taxon>Fungi</taxon>
        <taxon>Dikarya</taxon>
        <taxon>Basidiomycota</taxon>
        <taxon>Ustilaginomycotina</taxon>
        <taxon>Exobasidiomycetes</taxon>
        <taxon>Ceraceosorales</taxon>
        <taxon>Ceraceosoraceae</taxon>
        <taxon>Ceraceosorus</taxon>
    </lineage>
</organism>
<accession>A0A316WBA2</accession>
<dbReference type="InParanoid" id="A0A316WBA2"/>